<dbReference type="PANTHER" id="PTHR30157:SF0">
    <property type="entry name" value="NADPH-DEPENDENT FERRIC-CHELATE REDUCTASE"/>
    <property type="match status" value="1"/>
</dbReference>
<dbReference type="OrthoDB" id="3211041at2"/>
<dbReference type="EMBL" id="VCKW01000161">
    <property type="protein sequence ID" value="TMQ92542.1"/>
    <property type="molecule type" value="Genomic_DNA"/>
</dbReference>
<reference evidence="2 3" key="1">
    <citation type="submission" date="2019-05" db="EMBL/GenBank/DDBJ databases">
        <title>Draft genome sequence of Actinomadura sp. 14C53.</title>
        <authorList>
            <person name="Saricaoglu S."/>
            <person name="Isik K."/>
        </authorList>
    </citation>
    <scope>NUCLEOTIDE SEQUENCE [LARGE SCALE GENOMIC DNA]</scope>
    <source>
        <strain evidence="2 3">14C53</strain>
    </source>
</reference>
<dbReference type="PANTHER" id="PTHR30157">
    <property type="entry name" value="FERRIC REDUCTASE, NADPH-DEPENDENT"/>
    <property type="match status" value="1"/>
</dbReference>
<dbReference type="Pfam" id="PF04954">
    <property type="entry name" value="SIP"/>
    <property type="match status" value="1"/>
</dbReference>
<dbReference type="InterPro" id="IPR017927">
    <property type="entry name" value="FAD-bd_FR_type"/>
</dbReference>
<dbReference type="RefSeq" id="WP_138648019.1">
    <property type="nucleotide sequence ID" value="NZ_VCKW01000161.1"/>
</dbReference>
<evidence type="ECO:0000313" key="3">
    <source>
        <dbReference type="Proteomes" id="UP000309174"/>
    </source>
</evidence>
<dbReference type="Gene3D" id="3.40.50.80">
    <property type="entry name" value="Nucleotide-binding domain of ferredoxin-NADP reductase (FNR) module"/>
    <property type="match status" value="1"/>
</dbReference>
<dbReference type="CDD" id="cd06193">
    <property type="entry name" value="siderophore_interacting"/>
    <property type="match status" value="1"/>
</dbReference>
<feature type="domain" description="FAD-binding FR-type" evidence="1">
    <location>
        <begin position="27"/>
        <end position="149"/>
    </location>
</feature>
<sequence length="280" mass="30464">MERHDPRGRVLEHHRNGTGVRRIGYPIGIRTLQVLRREQVTPNMLRLTFGGPELAGFHTYQADDHIKIVFPDADGALRLPVPTHDLDLDWPKPSPPSRRYTIRRYDADAGELDMDFVLHPGGLAAEWAADVKPGADVAVAGPPGAKAFPHNYGHYVFAVDATALPAAARWLEESPPDVSARLVIETADAADHAYPLAARDGVEVTWLVRDGRESSLADTVRSLDLPGGRTFLFAAGETGAIRPLRAWARDLKAANGSADGLDALFTGYWKLGVAGLEDDD</sequence>
<dbReference type="InterPro" id="IPR017938">
    <property type="entry name" value="Riboflavin_synthase-like_b-brl"/>
</dbReference>
<dbReference type="AlphaFoldDB" id="A0A5C4J5X5"/>
<dbReference type="PROSITE" id="PS51384">
    <property type="entry name" value="FAD_FR"/>
    <property type="match status" value="1"/>
</dbReference>
<comment type="caution">
    <text evidence="2">The sequence shown here is derived from an EMBL/GenBank/DDBJ whole genome shotgun (WGS) entry which is preliminary data.</text>
</comment>
<name>A0A5C4J5X5_9ACTN</name>
<dbReference type="Pfam" id="PF08021">
    <property type="entry name" value="FAD_binding_9"/>
    <property type="match status" value="1"/>
</dbReference>
<protein>
    <submittedName>
        <fullName evidence="2">Siderophore-interacting protein</fullName>
    </submittedName>
</protein>
<keyword evidence="3" id="KW-1185">Reference proteome</keyword>
<dbReference type="GO" id="GO:0016491">
    <property type="term" value="F:oxidoreductase activity"/>
    <property type="evidence" value="ECO:0007669"/>
    <property type="project" value="InterPro"/>
</dbReference>
<accession>A0A5C4J5X5</accession>
<gene>
    <name evidence="2" type="ORF">ETD83_27015</name>
</gene>
<dbReference type="SUPFAM" id="SSF63380">
    <property type="entry name" value="Riboflavin synthase domain-like"/>
    <property type="match status" value="1"/>
</dbReference>
<evidence type="ECO:0000313" key="2">
    <source>
        <dbReference type="EMBL" id="TMQ92542.1"/>
    </source>
</evidence>
<dbReference type="InterPro" id="IPR039374">
    <property type="entry name" value="SIP_fam"/>
</dbReference>
<dbReference type="Gene3D" id="2.40.30.10">
    <property type="entry name" value="Translation factors"/>
    <property type="match status" value="1"/>
</dbReference>
<dbReference type="InterPro" id="IPR007037">
    <property type="entry name" value="SIP_rossman_dom"/>
</dbReference>
<organism evidence="2 3">
    <name type="scientific">Actinomadura soli</name>
    <dbReference type="NCBI Taxonomy" id="2508997"/>
    <lineage>
        <taxon>Bacteria</taxon>
        <taxon>Bacillati</taxon>
        <taxon>Actinomycetota</taxon>
        <taxon>Actinomycetes</taxon>
        <taxon>Streptosporangiales</taxon>
        <taxon>Thermomonosporaceae</taxon>
        <taxon>Actinomadura</taxon>
    </lineage>
</organism>
<dbReference type="InterPro" id="IPR013113">
    <property type="entry name" value="SIP_FAD-bd"/>
</dbReference>
<proteinExistence type="predicted"/>
<dbReference type="Proteomes" id="UP000309174">
    <property type="component" value="Unassembled WGS sequence"/>
</dbReference>
<evidence type="ECO:0000259" key="1">
    <source>
        <dbReference type="PROSITE" id="PS51384"/>
    </source>
</evidence>
<dbReference type="InterPro" id="IPR039261">
    <property type="entry name" value="FNR_nucleotide-bd"/>
</dbReference>